<dbReference type="InterPro" id="IPR050561">
    <property type="entry name" value="PTP"/>
</dbReference>
<keyword evidence="4" id="KW-1185">Reference proteome</keyword>
<evidence type="ECO:0000259" key="2">
    <source>
        <dbReference type="PROSITE" id="PS50056"/>
    </source>
</evidence>
<dbReference type="SUPFAM" id="SSF52799">
    <property type="entry name" value="(Phosphotyrosine protein) phosphatases II"/>
    <property type="match status" value="1"/>
</dbReference>
<evidence type="ECO:0000313" key="4">
    <source>
        <dbReference type="Proteomes" id="UP000807306"/>
    </source>
</evidence>
<dbReference type="Gene3D" id="3.90.190.10">
    <property type="entry name" value="Protein tyrosine phosphatase superfamily"/>
    <property type="match status" value="1"/>
</dbReference>
<comment type="caution">
    <text evidence="3">The sequence shown here is derived from an EMBL/GenBank/DDBJ whole genome shotgun (WGS) entry which is preliminary data.</text>
</comment>
<reference evidence="3" key="1">
    <citation type="submission" date="2020-11" db="EMBL/GenBank/DDBJ databases">
        <authorList>
            <consortium name="DOE Joint Genome Institute"/>
            <person name="Ahrendt S."/>
            <person name="Riley R."/>
            <person name="Andreopoulos W."/>
            <person name="Labutti K."/>
            <person name="Pangilinan J."/>
            <person name="Ruiz-Duenas F.J."/>
            <person name="Barrasa J.M."/>
            <person name="Sanchez-Garcia M."/>
            <person name="Camarero S."/>
            <person name="Miyauchi S."/>
            <person name="Serrano A."/>
            <person name="Linde D."/>
            <person name="Babiker R."/>
            <person name="Drula E."/>
            <person name="Ayuso-Fernandez I."/>
            <person name="Pacheco R."/>
            <person name="Padilla G."/>
            <person name="Ferreira P."/>
            <person name="Barriuso J."/>
            <person name="Kellner H."/>
            <person name="Castanera R."/>
            <person name="Alfaro M."/>
            <person name="Ramirez L."/>
            <person name="Pisabarro A.G."/>
            <person name="Kuo A."/>
            <person name="Tritt A."/>
            <person name="Lipzen A."/>
            <person name="He G."/>
            <person name="Yan M."/>
            <person name="Ng V."/>
            <person name="Cullen D."/>
            <person name="Martin F."/>
            <person name="Rosso M.-N."/>
            <person name="Henrissat B."/>
            <person name="Hibbett D."/>
            <person name="Martinez A.T."/>
            <person name="Grigoriev I.V."/>
        </authorList>
    </citation>
    <scope>NUCLEOTIDE SEQUENCE</scope>
    <source>
        <strain evidence="3">CBS 506.95</strain>
    </source>
</reference>
<evidence type="ECO:0000256" key="1">
    <source>
        <dbReference type="ARBA" id="ARBA00022801"/>
    </source>
</evidence>
<name>A0A9P6EGS0_9AGAR</name>
<feature type="domain" description="Tyrosine specific protein phosphatases" evidence="2">
    <location>
        <begin position="345"/>
        <end position="426"/>
    </location>
</feature>
<keyword evidence="1" id="KW-0378">Hydrolase</keyword>
<dbReference type="InterPro" id="IPR000387">
    <property type="entry name" value="Tyr_Pase_dom"/>
</dbReference>
<dbReference type="InterPro" id="IPR029021">
    <property type="entry name" value="Prot-tyrosine_phosphatase-like"/>
</dbReference>
<dbReference type="Pfam" id="PF22784">
    <property type="entry name" value="PTP-SAK"/>
    <property type="match status" value="1"/>
</dbReference>
<dbReference type="OrthoDB" id="266663at2759"/>
<dbReference type="EMBL" id="MU157847">
    <property type="protein sequence ID" value="KAF9529298.1"/>
    <property type="molecule type" value="Genomic_DNA"/>
</dbReference>
<gene>
    <name evidence="3" type="ORF">CPB83DRAFT_853043</name>
</gene>
<evidence type="ECO:0000313" key="3">
    <source>
        <dbReference type="EMBL" id="KAF9529298.1"/>
    </source>
</evidence>
<dbReference type="Proteomes" id="UP000807306">
    <property type="component" value="Unassembled WGS sequence"/>
</dbReference>
<protein>
    <submittedName>
        <fullName evidence="3">Protein-tyrosine phosphatase-like protein</fullName>
    </submittedName>
</protein>
<sequence length="451" mass="49638">MDLLLQHLASQYHESDYNRAKFGSRGSPIYYTPLSLHLPERFNELRAQQLQLAHNQPWWPAAHGQPCLQDEIMTAMSTSLFPPQPLPPTNLKTSSSHPINISAMISPDLVHLISSHALLASSASPTLLEIPATFALHRLTSLRDPRSLPNCQISPSLSPLKTRRDLTDAMQAAIATGLDPPGKRPVISQIIPAAKVSVAFSLRTITPRPFPVLPSFKELLSALPQRADPETAVSPAANQQSGVYQITPSVVIGNLYLSSCPGKKVRLNGPVRGRSGVCRDLETDMTRMKQLGVACIVCCLDDDELDFLGAPWADYEYCANKIGMDVLRLPTPEGLPPISAAHLDGYLVDLIQQYSMKGRQILVHCRGGVGRAGVIACCWLIRFGLCGWTSGQAADGTLDTVAFVREVISLVRKRRSMKAIETYEQVKFLVEYVEYLRTFETKDNMSRDTAV</sequence>
<dbReference type="PROSITE" id="PS50056">
    <property type="entry name" value="TYR_PHOSPHATASE_2"/>
    <property type="match status" value="1"/>
</dbReference>
<proteinExistence type="predicted"/>
<dbReference type="InterPro" id="IPR057023">
    <property type="entry name" value="PTP-SAK"/>
</dbReference>
<dbReference type="PANTHER" id="PTHR23339">
    <property type="entry name" value="TYROSINE SPECIFIC PROTEIN PHOSPHATASE AND DUAL SPECIFICITY PROTEIN PHOSPHATASE"/>
    <property type="match status" value="1"/>
</dbReference>
<dbReference type="AlphaFoldDB" id="A0A9P6EGS0"/>
<organism evidence="3 4">
    <name type="scientific">Crepidotus variabilis</name>
    <dbReference type="NCBI Taxonomy" id="179855"/>
    <lineage>
        <taxon>Eukaryota</taxon>
        <taxon>Fungi</taxon>
        <taxon>Dikarya</taxon>
        <taxon>Basidiomycota</taxon>
        <taxon>Agaricomycotina</taxon>
        <taxon>Agaricomycetes</taxon>
        <taxon>Agaricomycetidae</taxon>
        <taxon>Agaricales</taxon>
        <taxon>Agaricineae</taxon>
        <taxon>Crepidotaceae</taxon>
        <taxon>Crepidotus</taxon>
    </lineage>
</organism>
<dbReference type="GO" id="GO:0016791">
    <property type="term" value="F:phosphatase activity"/>
    <property type="evidence" value="ECO:0007669"/>
    <property type="project" value="UniProtKB-ARBA"/>
</dbReference>
<accession>A0A9P6EGS0</accession>